<evidence type="ECO:0000256" key="1">
    <source>
        <dbReference type="SAM" id="MobiDB-lite"/>
    </source>
</evidence>
<gene>
    <name evidence="3" type="ORF">BD626DRAFT_490741</name>
</gene>
<protein>
    <recommendedName>
        <fullName evidence="2">Transthyretin/hydroxyisourate hydrolase domain-containing protein</fullName>
    </recommendedName>
</protein>
<keyword evidence="4" id="KW-1185">Reference proteome</keyword>
<dbReference type="OrthoDB" id="10265230at2759"/>
<dbReference type="STRING" id="97359.A0A550CJS7"/>
<feature type="region of interest" description="Disordered" evidence="1">
    <location>
        <begin position="1"/>
        <end position="33"/>
    </location>
</feature>
<proteinExistence type="predicted"/>
<name>A0A550CJS7_9AGAR</name>
<comment type="caution">
    <text evidence="3">The sequence shown here is derived from an EMBL/GenBank/DDBJ whole genome shotgun (WGS) entry which is preliminary data.</text>
</comment>
<dbReference type="GO" id="GO:0006144">
    <property type="term" value="P:purine nucleobase metabolic process"/>
    <property type="evidence" value="ECO:0007669"/>
    <property type="project" value="TreeGrafter"/>
</dbReference>
<dbReference type="Gene3D" id="2.60.40.180">
    <property type="entry name" value="Transthyretin/hydroxyisourate hydrolase domain"/>
    <property type="match status" value="1"/>
</dbReference>
<dbReference type="SUPFAM" id="SSF49472">
    <property type="entry name" value="Transthyretin (synonym: prealbumin)"/>
    <property type="match status" value="1"/>
</dbReference>
<reference evidence="3 4" key="1">
    <citation type="journal article" date="2019" name="New Phytol.">
        <title>Comparative genomics reveals unique wood-decay strategies and fruiting body development in the Schizophyllaceae.</title>
        <authorList>
            <person name="Almasi E."/>
            <person name="Sahu N."/>
            <person name="Krizsan K."/>
            <person name="Balint B."/>
            <person name="Kovacs G.M."/>
            <person name="Kiss B."/>
            <person name="Cseklye J."/>
            <person name="Drula E."/>
            <person name="Henrissat B."/>
            <person name="Nagy I."/>
            <person name="Chovatia M."/>
            <person name="Adam C."/>
            <person name="LaButti K."/>
            <person name="Lipzen A."/>
            <person name="Riley R."/>
            <person name="Grigoriev I.V."/>
            <person name="Nagy L.G."/>
        </authorList>
    </citation>
    <scope>NUCLEOTIDE SEQUENCE [LARGE SCALE GENOMIC DNA]</scope>
    <source>
        <strain evidence="3 4">NL-1724</strain>
    </source>
</reference>
<evidence type="ECO:0000259" key="2">
    <source>
        <dbReference type="Pfam" id="PF00576"/>
    </source>
</evidence>
<dbReference type="InterPro" id="IPR036817">
    <property type="entry name" value="Transthyretin/HIU_hydrolase_sf"/>
</dbReference>
<sequence length="160" mass="17448">MLLVAHPQPITPTIGLGSPTAPPVHTPASQSAPSPVTCQVSDAFIGKPAAGVEIQLQELRREGDGKTFRFDPLAVGTTNASGCCIDLLPPRGSEEAKRHDAELKPGAYKMIFRTREYFDKLRQKSLYPWVEISFTIADAAQDYNLVLHVSPYSFTTHRGA</sequence>
<dbReference type="PANTHER" id="PTHR10395">
    <property type="entry name" value="URICASE AND TRANSTHYRETIN-RELATED"/>
    <property type="match status" value="1"/>
</dbReference>
<dbReference type="Proteomes" id="UP000320762">
    <property type="component" value="Unassembled WGS sequence"/>
</dbReference>
<dbReference type="AlphaFoldDB" id="A0A550CJS7"/>
<organism evidence="3 4">
    <name type="scientific">Schizophyllum amplum</name>
    <dbReference type="NCBI Taxonomy" id="97359"/>
    <lineage>
        <taxon>Eukaryota</taxon>
        <taxon>Fungi</taxon>
        <taxon>Dikarya</taxon>
        <taxon>Basidiomycota</taxon>
        <taxon>Agaricomycotina</taxon>
        <taxon>Agaricomycetes</taxon>
        <taxon>Agaricomycetidae</taxon>
        <taxon>Agaricales</taxon>
        <taxon>Schizophyllaceae</taxon>
        <taxon>Schizophyllum</taxon>
    </lineage>
</organism>
<feature type="domain" description="Transthyretin/hydroxyisourate hydrolase" evidence="2">
    <location>
        <begin position="36"/>
        <end position="159"/>
    </location>
</feature>
<dbReference type="Pfam" id="PF00576">
    <property type="entry name" value="Transthyretin"/>
    <property type="match status" value="1"/>
</dbReference>
<accession>A0A550CJS7</accession>
<dbReference type="InterPro" id="IPR023416">
    <property type="entry name" value="Transthyretin/HIU_hydrolase_d"/>
</dbReference>
<dbReference type="PANTHER" id="PTHR10395:SF7">
    <property type="entry name" value="5-HYDROXYISOURATE HYDROLASE"/>
    <property type="match status" value="1"/>
</dbReference>
<dbReference type="EMBL" id="VDMD01000006">
    <property type="protein sequence ID" value="TRM65052.1"/>
    <property type="molecule type" value="Genomic_DNA"/>
</dbReference>
<evidence type="ECO:0000313" key="4">
    <source>
        <dbReference type="Proteomes" id="UP000320762"/>
    </source>
</evidence>
<evidence type="ECO:0000313" key="3">
    <source>
        <dbReference type="EMBL" id="TRM65052.1"/>
    </source>
</evidence>